<reference evidence="2" key="1">
    <citation type="journal article" date="2021" name="PeerJ">
        <title>Extensive microbial diversity within the chicken gut microbiome revealed by metagenomics and culture.</title>
        <authorList>
            <person name="Gilroy R."/>
            <person name="Ravi A."/>
            <person name="Getino M."/>
            <person name="Pursley I."/>
            <person name="Horton D.L."/>
            <person name="Alikhan N.F."/>
            <person name="Baker D."/>
            <person name="Gharbi K."/>
            <person name="Hall N."/>
            <person name="Watson M."/>
            <person name="Adriaenssens E.M."/>
            <person name="Foster-Nyarko E."/>
            <person name="Jarju S."/>
            <person name="Secka A."/>
            <person name="Antonio M."/>
            <person name="Oren A."/>
            <person name="Chaudhuri R.R."/>
            <person name="La Ragione R."/>
            <person name="Hildebrand F."/>
            <person name="Pallen M.J."/>
        </authorList>
    </citation>
    <scope>NUCLEOTIDE SEQUENCE</scope>
    <source>
        <strain evidence="2">ChiBcec16-3735</strain>
    </source>
</reference>
<dbReference type="Proteomes" id="UP000824065">
    <property type="component" value="Unassembled WGS sequence"/>
</dbReference>
<dbReference type="Pfam" id="PF00665">
    <property type="entry name" value="rve"/>
    <property type="match status" value="1"/>
</dbReference>
<dbReference type="Gene3D" id="3.40.50.1220">
    <property type="entry name" value="TPP-binding domain"/>
    <property type="match status" value="1"/>
</dbReference>
<dbReference type="EMBL" id="DXBJ01000062">
    <property type="protein sequence ID" value="HIZ58605.1"/>
    <property type="molecule type" value="Genomic_DNA"/>
</dbReference>
<comment type="caution">
    <text evidence="2">The sequence shown here is derived from an EMBL/GenBank/DDBJ whole genome shotgun (WGS) entry which is preliminary data.</text>
</comment>
<evidence type="ECO:0000259" key="1">
    <source>
        <dbReference type="PROSITE" id="PS50994"/>
    </source>
</evidence>
<organism evidence="2 3">
    <name type="scientific">Candidatus Faecalibacterium gallistercoris</name>
    <dbReference type="NCBI Taxonomy" id="2838579"/>
    <lineage>
        <taxon>Bacteria</taxon>
        <taxon>Bacillati</taxon>
        <taxon>Bacillota</taxon>
        <taxon>Clostridia</taxon>
        <taxon>Eubacteriales</taxon>
        <taxon>Oscillospiraceae</taxon>
        <taxon>Faecalibacterium</taxon>
    </lineage>
</organism>
<dbReference type="PROSITE" id="PS50994">
    <property type="entry name" value="INTEGRASE"/>
    <property type="match status" value="1"/>
</dbReference>
<dbReference type="PANTHER" id="PTHR46889">
    <property type="entry name" value="TRANSPOSASE INSF FOR INSERTION SEQUENCE IS3B-RELATED"/>
    <property type="match status" value="1"/>
</dbReference>
<dbReference type="SUPFAM" id="SSF52467">
    <property type="entry name" value="DHS-like NAD/FAD-binding domain"/>
    <property type="match status" value="1"/>
</dbReference>
<protein>
    <submittedName>
        <fullName evidence="2">IS3 family transposase</fullName>
    </submittedName>
</protein>
<dbReference type="PANTHER" id="PTHR46889:SF4">
    <property type="entry name" value="TRANSPOSASE INSO FOR INSERTION SEQUENCE ELEMENT IS911B-RELATED"/>
    <property type="match status" value="1"/>
</dbReference>
<dbReference type="AlphaFoldDB" id="A0A9D2JP39"/>
<dbReference type="SUPFAM" id="SSF53098">
    <property type="entry name" value="Ribonuclease H-like"/>
    <property type="match status" value="1"/>
</dbReference>
<dbReference type="GO" id="GO:0003676">
    <property type="term" value="F:nucleic acid binding"/>
    <property type="evidence" value="ECO:0007669"/>
    <property type="project" value="InterPro"/>
</dbReference>
<dbReference type="InterPro" id="IPR029035">
    <property type="entry name" value="DHS-like_NAD/FAD-binding_dom"/>
</dbReference>
<evidence type="ECO:0000313" key="3">
    <source>
        <dbReference type="Proteomes" id="UP000824065"/>
    </source>
</evidence>
<dbReference type="InterPro" id="IPR001584">
    <property type="entry name" value="Integrase_cat-core"/>
</dbReference>
<dbReference type="Gene3D" id="3.30.420.10">
    <property type="entry name" value="Ribonuclease H-like superfamily/Ribonuclease H"/>
    <property type="match status" value="1"/>
</dbReference>
<evidence type="ECO:0000313" key="2">
    <source>
        <dbReference type="EMBL" id="HIZ58605.1"/>
    </source>
</evidence>
<reference evidence="2" key="2">
    <citation type="submission" date="2021-04" db="EMBL/GenBank/DDBJ databases">
        <authorList>
            <person name="Gilroy R."/>
        </authorList>
    </citation>
    <scope>NUCLEOTIDE SEQUENCE</scope>
    <source>
        <strain evidence="2">ChiBcec16-3735</strain>
    </source>
</reference>
<proteinExistence type="predicted"/>
<dbReference type="InterPro" id="IPR050900">
    <property type="entry name" value="Transposase_IS3/IS150/IS904"/>
</dbReference>
<dbReference type="InterPro" id="IPR036397">
    <property type="entry name" value="RNaseH_sf"/>
</dbReference>
<sequence length="447" mass="50868">MSGGNQAAVRELAERIDQADAVVIGGGSGLSSAAGYDHYHWSPALAEALAPFRECYGFTSPLAGFYHCFSSYGEQWGYYSQYIRFLWEAPTGQPYLDLQALVADKPAFVLTTNVDRQFFRVFPEEQICAFQGDFGYCQCSQPCRDAIWENQELVKELTGRLVGVRLPEDAVPRCPDCGRVLVPWVRDDTFLEGGAWKAQVDRYHAFLRRRLIELHEKYPALGLDSLYRLLKPEFGCSRKRVHRQMRLAGISSVRRRAYKKTTHSNHSHPIAPNFLQRNFSFDRPDQAWVGDITYIPTGEGWLYLAIVKDLCTRKIVGYAFSDRIDTQLTLAALDMAYRRRKPARGLIFHSDRGVQYAARGYRERLEAYGIRQSMSRRGDPYDNAVAENFFSCLKCELVHLKHYPTRAAAQDDVFAYLEAFYNTIRPHSALGWRSPASFEAELAASAA</sequence>
<dbReference type="Pfam" id="PF13333">
    <property type="entry name" value="rve_2"/>
    <property type="match status" value="1"/>
</dbReference>
<accession>A0A9D2JP39</accession>
<gene>
    <name evidence="2" type="ORF">H9725_08530</name>
</gene>
<feature type="domain" description="Integrase catalytic" evidence="1">
    <location>
        <begin position="280"/>
        <end position="443"/>
    </location>
</feature>
<name>A0A9D2JP39_9FIRM</name>
<dbReference type="NCBIfam" id="NF033516">
    <property type="entry name" value="transpos_IS3"/>
    <property type="match status" value="1"/>
</dbReference>
<dbReference type="InterPro" id="IPR048020">
    <property type="entry name" value="Transpos_IS3"/>
</dbReference>
<dbReference type="InterPro" id="IPR012337">
    <property type="entry name" value="RNaseH-like_sf"/>
</dbReference>
<dbReference type="GO" id="GO:0015074">
    <property type="term" value="P:DNA integration"/>
    <property type="evidence" value="ECO:0007669"/>
    <property type="project" value="InterPro"/>
</dbReference>